<sequence length="676" mass="76512">MNMNNIDKYDSSDDQYPHFSDAIKERFSTFSSKPLFTTDSENLFEVFLNNLPDHAKQHYNCSCCRYFLNRFGGLVSISDDGEMSSVLWDEHNTPEFFLESVKSLKQIALKSKVTGVFVSSHDVLGYPMTNGWYHMSVALPVDQIHNSRLKTAGQIIAEKKEDFRILNAGLVEYPLDAVDQAVTLLESESLYRSDRVLGVAKFLRDLHNNRLQTDNNQNRDNITWLAVATAPSGFCHVKSSMIGTLLDDIVNGLSIDSITRRFAEKMNPASYMRAQSAPTQGNIEQAEKIVEKLGIANSLKRRYATFEEVPHFIWKSKENVKKDAQKSGGVFANITPKEQNTFNNVMNLPNTVMTWDKFQRTVLPSADSIEVMVDNPNRFMALVTATDQEAPNILQWNNSFSWYYHGGIDGEIKRRVESAGGQYEGNEIRCSLIWEGYTDLDLHCITPNGEHIYYGDKSRGNGWLDIDMNGGAHRDFLPVENIRWSHGYAPIGNYRFYVHNYCERGKGITPFKVELEVNGKVYSYHGVAGGEGYRSDVFKFHYERGKQPDISSSNYSSEDAWNIATGSFTKVNGITISPNMWGEDPVSHSGNHIFFLLEGCKDSSEGKGRGFFVESLKSDLREIRKTLEAYTANTPIENVDQASACGLGYSKDSEWNLVLKLTSNKSTRIIKIDRWD</sequence>
<name>A0A0K9YPT0_9BACL</name>
<evidence type="ECO:0000313" key="2">
    <source>
        <dbReference type="Proteomes" id="UP000036834"/>
    </source>
</evidence>
<protein>
    <submittedName>
        <fullName evidence="1">Uncharacterized protein</fullName>
    </submittedName>
</protein>
<organism evidence="1 2">
    <name type="scientific">Brevibacillus reuszeri</name>
    <dbReference type="NCBI Taxonomy" id="54915"/>
    <lineage>
        <taxon>Bacteria</taxon>
        <taxon>Bacillati</taxon>
        <taxon>Bacillota</taxon>
        <taxon>Bacilli</taxon>
        <taxon>Bacillales</taxon>
        <taxon>Paenibacillaceae</taxon>
        <taxon>Brevibacillus</taxon>
    </lineage>
</organism>
<accession>A0A0K9YPT0</accession>
<comment type="caution">
    <text evidence="1">The sequence shown here is derived from an EMBL/GenBank/DDBJ whole genome shotgun (WGS) entry which is preliminary data.</text>
</comment>
<evidence type="ECO:0000313" key="1">
    <source>
        <dbReference type="EMBL" id="KNB70185.1"/>
    </source>
</evidence>
<dbReference type="EMBL" id="LGIQ01000009">
    <property type="protein sequence ID" value="KNB70185.1"/>
    <property type="molecule type" value="Genomic_DNA"/>
</dbReference>
<dbReference type="Proteomes" id="UP000036834">
    <property type="component" value="Unassembled WGS sequence"/>
</dbReference>
<dbReference type="PATRIC" id="fig|54915.3.peg.1895"/>
<gene>
    <name evidence="1" type="ORF">ADS79_14540</name>
</gene>
<dbReference type="STRING" id="54915.ADS79_14540"/>
<dbReference type="AlphaFoldDB" id="A0A0K9YPT0"/>
<proteinExistence type="predicted"/>
<reference evidence="2" key="1">
    <citation type="submission" date="2015-07" db="EMBL/GenBank/DDBJ databases">
        <title>Genome sequencing project for genomic taxonomy and phylogenomics of Bacillus-like bacteria.</title>
        <authorList>
            <person name="Liu B."/>
            <person name="Wang J."/>
            <person name="Zhu Y."/>
            <person name="Liu G."/>
            <person name="Chen Q."/>
            <person name="Chen Z."/>
            <person name="Lan J."/>
            <person name="Che J."/>
            <person name="Ge C."/>
            <person name="Shi H."/>
            <person name="Pan Z."/>
            <person name="Liu X."/>
        </authorList>
    </citation>
    <scope>NUCLEOTIDE SEQUENCE [LARGE SCALE GENOMIC DNA]</scope>
    <source>
        <strain evidence="2">DSM 9887</strain>
    </source>
</reference>
<dbReference type="OrthoDB" id="1090891at2"/>